<gene>
    <name evidence="8" type="ORF">H2201_001627</name>
</gene>
<evidence type="ECO:0000259" key="7">
    <source>
        <dbReference type="Pfam" id="PF02544"/>
    </source>
</evidence>
<feature type="domain" description="3-oxo-5-alpha-steroid 4-dehydrogenase C-terminal" evidence="7">
    <location>
        <begin position="201"/>
        <end position="315"/>
    </location>
</feature>
<comment type="catalytic activity">
    <reaction evidence="5">
        <text>a di-trans,poly-cis-dolichal + NADP(+) = a di-trans,poly-cis-polyprenal + NADPH + H(+)</text>
        <dbReference type="Rhea" id="RHEA:80727"/>
        <dbReference type="Rhea" id="RHEA-COMP:19536"/>
        <dbReference type="Rhea" id="RHEA-COMP:19537"/>
        <dbReference type="ChEBI" id="CHEBI:15378"/>
        <dbReference type="ChEBI" id="CHEBI:57783"/>
        <dbReference type="ChEBI" id="CHEBI:58349"/>
        <dbReference type="ChEBI" id="CHEBI:231623"/>
        <dbReference type="ChEBI" id="CHEBI:231637"/>
        <dbReference type="EC" id="1.3.1.94"/>
    </reaction>
    <physiologicalReaction direction="right-to-left" evidence="5">
        <dbReference type="Rhea" id="RHEA:80729"/>
    </physiologicalReaction>
</comment>
<keyword evidence="2 5" id="KW-0812">Transmembrane</keyword>
<evidence type="ECO:0000256" key="1">
    <source>
        <dbReference type="ARBA" id="ARBA00004127"/>
    </source>
</evidence>
<feature type="transmembrane region" description="Helical" evidence="5">
    <location>
        <begin position="6"/>
        <end position="27"/>
    </location>
</feature>
<keyword evidence="5" id="KW-0256">Endoplasmic reticulum</keyword>
<comment type="similarity">
    <text evidence="5">Belongs to the steroid 5-alpha reductase family. Polyprenal reductase subfamily.</text>
</comment>
<reference evidence="8" key="1">
    <citation type="submission" date="2022-10" db="EMBL/GenBank/DDBJ databases">
        <title>Culturing micro-colonial fungi from biological soil crusts in the Mojave desert and describing Neophaeococcomyces mojavensis, and introducing the new genera and species Taxawa tesnikishii.</title>
        <authorList>
            <person name="Kurbessoian T."/>
            <person name="Stajich J.E."/>
        </authorList>
    </citation>
    <scope>NUCLEOTIDE SEQUENCE</scope>
    <source>
        <strain evidence="8">TK_1</strain>
    </source>
</reference>
<evidence type="ECO:0000313" key="8">
    <source>
        <dbReference type="EMBL" id="KAJ9668198.1"/>
    </source>
</evidence>
<feature type="transmembrane region" description="Helical" evidence="5">
    <location>
        <begin position="118"/>
        <end position="135"/>
    </location>
</feature>
<comment type="caution">
    <text evidence="8">The sequence shown here is derived from an EMBL/GenBank/DDBJ whole genome shotgun (WGS) entry which is preliminary data.</text>
</comment>
<dbReference type="InterPro" id="IPR039698">
    <property type="entry name" value="Dfg10/SRD5A3"/>
</dbReference>
<accession>A0ABQ9P5P1</accession>
<evidence type="ECO:0000256" key="4">
    <source>
        <dbReference type="ARBA" id="ARBA00023136"/>
    </source>
</evidence>
<keyword evidence="5" id="KW-0560">Oxidoreductase</keyword>
<feature type="transmembrane region" description="Helical" evidence="5">
    <location>
        <begin position="193"/>
        <end position="212"/>
    </location>
</feature>
<evidence type="ECO:0000313" key="9">
    <source>
        <dbReference type="Proteomes" id="UP001172684"/>
    </source>
</evidence>
<feature type="transmembrane region" description="Helical" evidence="5">
    <location>
        <begin position="78"/>
        <end position="98"/>
    </location>
</feature>
<dbReference type="Pfam" id="PF02544">
    <property type="entry name" value="Steroid_dh"/>
    <property type="match status" value="1"/>
</dbReference>
<sequence>MDAIQALRASFLFAAAAVLLVYLVPALRVRFLAYGSRASSSPPELKRTDDRTPQAPQSQTLISRSLGHLAVYRVPHSWFTHFYILSVLSSLFWAHQILTHGYFFNLVASLVRQRETRMTANQVLLAWTLMLAQGMRRLYESVAFSKPSKSQMWIPHWLLGFLFYTLMNIAVWIEGVPTLHNYKSRALHDLPSLSIPPLSLRTFLAVPIFLLASGIQHAAHHHLFTLPSSPNYVLPTHPIFKHVLCPHYTAECVIYICLSVIAAPVGQLVNRTVFCGLVFVAVNLGVTSVGTWEWYVARFGKERVGGRKCMVPGLF</sequence>
<feature type="region of interest" description="Disordered" evidence="6">
    <location>
        <begin position="38"/>
        <end position="57"/>
    </location>
</feature>
<keyword evidence="3 5" id="KW-1133">Transmembrane helix</keyword>
<dbReference type="PANTHER" id="PTHR14624">
    <property type="entry name" value="DFG10 PROTEIN"/>
    <property type="match status" value="1"/>
</dbReference>
<organism evidence="8 9">
    <name type="scientific">Coniosporium apollinis</name>
    <dbReference type="NCBI Taxonomy" id="61459"/>
    <lineage>
        <taxon>Eukaryota</taxon>
        <taxon>Fungi</taxon>
        <taxon>Dikarya</taxon>
        <taxon>Ascomycota</taxon>
        <taxon>Pezizomycotina</taxon>
        <taxon>Dothideomycetes</taxon>
        <taxon>Dothideomycetes incertae sedis</taxon>
        <taxon>Coniosporium</taxon>
    </lineage>
</organism>
<evidence type="ECO:0000256" key="5">
    <source>
        <dbReference type="RuleBase" id="RU367081"/>
    </source>
</evidence>
<dbReference type="PROSITE" id="PS50244">
    <property type="entry name" value="S5A_REDUCTASE"/>
    <property type="match status" value="1"/>
</dbReference>
<evidence type="ECO:0000256" key="2">
    <source>
        <dbReference type="ARBA" id="ARBA00022692"/>
    </source>
</evidence>
<comment type="subcellular location">
    <subcellularLocation>
        <location evidence="1">Endomembrane system</location>
        <topology evidence="1">Multi-pass membrane protein</topology>
    </subcellularLocation>
    <subcellularLocation>
        <location evidence="5">Endoplasmic reticulum membrane</location>
    </subcellularLocation>
</comment>
<keyword evidence="5" id="KW-0521">NADP</keyword>
<dbReference type="EC" id="1.3.1.94" evidence="5"/>
<name>A0ABQ9P5P1_9PEZI</name>
<evidence type="ECO:0000256" key="3">
    <source>
        <dbReference type="ARBA" id="ARBA00022989"/>
    </source>
</evidence>
<dbReference type="PANTHER" id="PTHR14624:SF0">
    <property type="entry name" value="POLYPRENOL REDUCTASE"/>
    <property type="match status" value="1"/>
</dbReference>
<dbReference type="Proteomes" id="UP001172684">
    <property type="component" value="Unassembled WGS sequence"/>
</dbReference>
<evidence type="ECO:0000256" key="6">
    <source>
        <dbReference type="SAM" id="MobiDB-lite"/>
    </source>
</evidence>
<proteinExistence type="inferred from homology"/>
<comment type="pathway">
    <text evidence="5">Protein modification; protein glycosylation.</text>
</comment>
<keyword evidence="9" id="KW-1185">Reference proteome</keyword>
<keyword evidence="4 5" id="KW-0472">Membrane</keyword>
<comment type="function">
    <text evidence="5">Plays a key role in early steps of protein N-linked glycosylation by being involved in the conversion of polyprenol into dolichol. Acts as a polyprenal reductase that mediates the reduction of polyprenal into dolichal in a NADP-dependent mechanism. Dolichols are required for the synthesis of dolichol-linked monosaccharides and the oligosaccharide precursor used for N-glycosylation.</text>
</comment>
<dbReference type="EMBL" id="JAPDRL010000008">
    <property type="protein sequence ID" value="KAJ9668198.1"/>
    <property type="molecule type" value="Genomic_DNA"/>
</dbReference>
<protein>
    <recommendedName>
        <fullName evidence="5">Polyprenal reductase</fullName>
        <ecNumber evidence="5">1.3.1.94</ecNumber>
    </recommendedName>
</protein>
<feature type="transmembrane region" description="Helical" evidence="5">
    <location>
        <begin position="156"/>
        <end position="173"/>
    </location>
</feature>
<dbReference type="InterPro" id="IPR001104">
    <property type="entry name" value="3-oxo-5_a-steroid_4-DH_C"/>
</dbReference>